<dbReference type="InterPro" id="IPR055346">
    <property type="entry name" value="Fe-S_cluster_assembly_SufBD"/>
</dbReference>
<feature type="domain" description="SUF system FeS cluster assembly SufBD core" evidence="1">
    <location>
        <begin position="111"/>
        <end position="336"/>
    </location>
</feature>
<evidence type="ECO:0000259" key="1">
    <source>
        <dbReference type="Pfam" id="PF01458"/>
    </source>
</evidence>
<dbReference type="KEGG" id="trc:DYE49_06580"/>
<dbReference type="GO" id="GO:0016226">
    <property type="term" value="P:iron-sulfur cluster assembly"/>
    <property type="evidence" value="ECO:0007669"/>
    <property type="project" value="InterPro"/>
</dbReference>
<dbReference type="InterPro" id="IPR037284">
    <property type="entry name" value="SUF_FeS_clus_asmbl_SufBD_sf"/>
</dbReference>
<dbReference type="Pfam" id="PF01458">
    <property type="entry name" value="SUFBD_core"/>
    <property type="match status" value="1"/>
</dbReference>
<dbReference type="PANTHER" id="PTHR43575:SF1">
    <property type="entry name" value="PROTEIN ABCI7, CHLOROPLASTIC"/>
    <property type="match status" value="1"/>
</dbReference>
<dbReference type="Proteomes" id="UP000593591">
    <property type="component" value="Chromosome"/>
</dbReference>
<dbReference type="RefSeq" id="WP_184651586.1">
    <property type="nucleotide sequence ID" value="NZ_JACHFR010000001.1"/>
</dbReference>
<accession>A0A840SDZ0</accession>
<dbReference type="EMBL" id="CP031517">
    <property type="protein sequence ID" value="QOS40138.1"/>
    <property type="molecule type" value="Genomic_DNA"/>
</dbReference>
<reference evidence="3 5" key="1">
    <citation type="submission" date="2018-08" db="EMBL/GenBank/DDBJ databases">
        <title>The first complete genome of Treponema rectale (CHPAT), a commensal spirochete of the bovine rectum.</title>
        <authorList>
            <person name="Staton G.J."/>
            <person name="Clegg S.R."/>
            <person name="Carter S.D."/>
            <person name="Radford A.D."/>
            <person name="Darby A."/>
            <person name="Hall N."/>
            <person name="Birtles R.J."/>
            <person name="Evans N.J."/>
        </authorList>
    </citation>
    <scope>NUCLEOTIDE SEQUENCE [LARGE SCALE GENOMIC DNA]</scope>
    <source>
        <strain evidence="3 5">CHPA</strain>
    </source>
</reference>
<evidence type="ECO:0000313" key="2">
    <source>
        <dbReference type="EMBL" id="MBB5218156.1"/>
    </source>
</evidence>
<dbReference type="SUPFAM" id="SSF101960">
    <property type="entry name" value="Stabilizer of iron transporter SufD"/>
    <property type="match status" value="1"/>
</dbReference>
<evidence type="ECO:0000313" key="3">
    <source>
        <dbReference type="EMBL" id="QOS40138.1"/>
    </source>
</evidence>
<dbReference type="InterPro" id="IPR000825">
    <property type="entry name" value="SUF_FeS_clus_asmbl_SufBD_core"/>
</dbReference>
<dbReference type="EMBL" id="JACHFR010000001">
    <property type="protein sequence ID" value="MBB5218156.1"/>
    <property type="molecule type" value="Genomic_DNA"/>
</dbReference>
<dbReference type="PANTHER" id="PTHR43575">
    <property type="entry name" value="PROTEIN ABCI7, CHLOROPLASTIC"/>
    <property type="match status" value="1"/>
</dbReference>
<organism evidence="2 4">
    <name type="scientific">Treponema rectale</name>
    <dbReference type="NCBI Taxonomy" id="744512"/>
    <lineage>
        <taxon>Bacteria</taxon>
        <taxon>Pseudomonadati</taxon>
        <taxon>Spirochaetota</taxon>
        <taxon>Spirochaetia</taxon>
        <taxon>Spirochaetales</taxon>
        <taxon>Treponemataceae</taxon>
        <taxon>Treponema</taxon>
    </lineage>
</organism>
<protein>
    <submittedName>
        <fullName evidence="2">Fe-S cluster assembly scaffold protein SufB</fullName>
    </submittedName>
    <submittedName>
        <fullName evidence="3">SufD family Fe-S cluster assembly protein</fullName>
    </submittedName>
</protein>
<sequence length="364" mass="39688">MSIKLDVDVNQFPSLTWNFLKINRAHLDSSLESDAGFTAVVSNDELSLSEIPFKSVSSEVKAVETGLGSSFDESFDKFASDGKTVLVEIPESRGCSSCQKIKIEMVHHDGESKAKDYVIHAREGSDAVVIFTFKGAELNEGVLGARIRVIADENSKVRLSAVNLLGKKALHFLSIGSLVKDNACVDVTELELGGAKVYSGNRQSLSGYKSVCSGHTGYVVEQGCEADFNYVARHTGRESVSMMAVDGVCRNSCRKTWRGTIDFVKGCIDAKGDEQENVLLLSPDVVNKTLPVILCDEEAVEGRHGASIGRLDKDILFYLQSRGVDEKEAGRLMVSAKIRSVCRYIPDEEVNAGVNAFLEREFGK</sequence>
<evidence type="ECO:0000313" key="4">
    <source>
        <dbReference type="Proteomes" id="UP000578697"/>
    </source>
</evidence>
<name>A0A840SDZ0_9SPIR</name>
<evidence type="ECO:0000313" key="5">
    <source>
        <dbReference type="Proteomes" id="UP000593591"/>
    </source>
</evidence>
<proteinExistence type="predicted"/>
<gene>
    <name evidence="3" type="ORF">DYE49_06580</name>
    <name evidence="2" type="ORF">HNP77_000500</name>
</gene>
<keyword evidence="4" id="KW-1185">Reference proteome</keyword>
<dbReference type="AlphaFoldDB" id="A0A840SDZ0"/>
<reference evidence="2 4" key="2">
    <citation type="submission" date="2020-08" db="EMBL/GenBank/DDBJ databases">
        <title>Genomic Encyclopedia of Type Strains, Phase IV (KMG-IV): sequencing the most valuable type-strain genomes for metagenomic binning, comparative biology and taxonomic classification.</title>
        <authorList>
            <person name="Goeker M."/>
        </authorList>
    </citation>
    <scope>NUCLEOTIDE SEQUENCE [LARGE SCALE GENOMIC DNA]</scope>
    <source>
        <strain evidence="2 4">DSM 103679</strain>
    </source>
</reference>
<dbReference type="Proteomes" id="UP000578697">
    <property type="component" value="Unassembled WGS sequence"/>
</dbReference>